<organism evidence="2 3">
    <name type="scientific">Rhododendron griersonianum</name>
    <dbReference type="NCBI Taxonomy" id="479676"/>
    <lineage>
        <taxon>Eukaryota</taxon>
        <taxon>Viridiplantae</taxon>
        <taxon>Streptophyta</taxon>
        <taxon>Embryophyta</taxon>
        <taxon>Tracheophyta</taxon>
        <taxon>Spermatophyta</taxon>
        <taxon>Magnoliopsida</taxon>
        <taxon>eudicotyledons</taxon>
        <taxon>Gunneridae</taxon>
        <taxon>Pentapetalae</taxon>
        <taxon>asterids</taxon>
        <taxon>Ericales</taxon>
        <taxon>Ericaceae</taxon>
        <taxon>Ericoideae</taxon>
        <taxon>Rhodoreae</taxon>
        <taxon>Rhododendron</taxon>
    </lineage>
</organism>
<comment type="caution">
    <text evidence="2">The sequence shown here is derived from an EMBL/GenBank/DDBJ whole genome shotgun (WGS) entry which is preliminary data.</text>
</comment>
<accession>A0AAV6LI54</accession>
<evidence type="ECO:0000313" key="2">
    <source>
        <dbReference type="EMBL" id="KAG5564436.1"/>
    </source>
</evidence>
<sequence length="62" mass="7264">MDRSSCLLRNRPIRARNKHNRRLRCAIRVRKGPHGVREYSNRWNTVRISSPSSKVGCDALDF</sequence>
<evidence type="ECO:0008006" key="4">
    <source>
        <dbReference type="Google" id="ProtNLM"/>
    </source>
</evidence>
<proteinExistence type="predicted"/>
<protein>
    <recommendedName>
        <fullName evidence="4">Ribosomal protein S12</fullName>
    </recommendedName>
</protein>
<dbReference type="Proteomes" id="UP000823749">
    <property type="component" value="Chromosome 1"/>
</dbReference>
<keyword evidence="3" id="KW-1185">Reference proteome</keyword>
<dbReference type="EMBL" id="JACTNZ010000005">
    <property type="protein sequence ID" value="KAG5550209.1"/>
    <property type="molecule type" value="Genomic_DNA"/>
</dbReference>
<evidence type="ECO:0000313" key="1">
    <source>
        <dbReference type="EMBL" id="KAG5550209.1"/>
    </source>
</evidence>
<evidence type="ECO:0000313" key="3">
    <source>
        <dbReference type="Proteomes" id="UP000823749"/>
    </source>
</evidence>
<gene>
    <name evidence="2" type="ORF">RHGRI_000579</name>
    <name evidence="1" type="ORF">RHGRI_015239</name>
</gene>
<name>A0AAV6LI54_9ERIC</name>
<reference evidence="2" key="1">
    <citation type="submission" date="2020-08" db="EMBL/GenBank/DDBJ databases">
        <title>Plant Genome Project.</title>
        <authorList>
            <person name="Zhang R.-G."/>
        </authorList>
    </citation>
    <scope>NUCLEOTIDE SEQUENCE</scope>
    <source>
        <strain evidence="2">WSP0</strain>
        <tissue evidence="2">Leaf</tissue>
    </source>
</reference>
<dbReference type="AlphaFoldDB" id="A0AAV6LI54"/>
<dbReference type="Proteomes" id="UP000823749">
    <property type="component" value="Chromosome 5"/>
</dbReference>
<dbReference type="EMBL" id="JACTNZ010000001">
    <property type="protein sequence ID" value="KAG5564436.1"/>
    <property type="molecule type" value="Genomic_DNA"/>
</dbReference>